<dbReference type="Proteomes" id="UP000093352">
    <property type="component" value="Unassembled WGS sequence"/>
</dbReference>
<dbReference type="EMBL" id="MBEW02000014">
    <property type="protein sequence ID" value="RDY21016.1"/>
    <property type="molecule type" value="Genomic_DNA"/>
</dbReference>
<feature type="transmembrane region" description="Helical" evidence="7">
    <location>
        <begin position="96"/>
        <end position="117"/>
    </location>
</feature>
<feature type="transmembrane region" description="Helical" evidence="7">
    <location>
        <begin position="62"/>
        <end position="84"/>
    </location>
</feature>
<evidence type="ECO:0000256" key="5">
    <source>
        <dbReference type="ARBA" id="ARBA00022989"/>
    </source>
</evidence>
<evidence type="ECO:0000313" key="9">
    <source>
        <dbReference type="EMBL" id="RDY21016.1"/>
    </source>
</evidence>
<dbReference type="Pfam" id="PF00528">
    <property type="entry name" value="BPD_transp_1"/>
    <property type="match status" value="1"/>
</dbReference>
<protein>
    <submittedName>
        <fullName evidence="9">ABC transporter permease subunit</fullName>
    </submittedName>
</protein>
<feature type="transmembrane region" description="Helical" evidence="7">
    <location>
        <begin position="213"/>
        <end position="234"/>
    </location>
</feature>
<evidence type="ECO:0000256" key="3">
    <source>
        <dbReference type="ARBA" id="ARBA00022475"/>
    </source>
</evidence>
<dbReference type="RefSeq" id="WP_068912851.1">
    <property type="nucleotide sequence ID" value="NZ_MBEW02000014.1"/>
</dbReference>
<dbReference type="Gene3D" id="1.10.3720.10">
    <property type="entry name" value="MetI-like"/>
    <property type="match status" value="1"/>
</dbReference>
<dbReference type="InterPro" id="IPR000515">
    <property type="entry name" value="MetI-like"/>
</dbReference>
<comment type="similarity">
    <text evidence="7">Belongs to the binding-protein-dependent transport system permease family.</text>
</comment>
<keyword evidence="2 7" id="KW-0813">Transport</keyword>
<feature type="domain" description="ABC transmembrane type-1" evidence="8">
    <location>
        <begin position="58"/>
        <end position="238"/>
    </location>
</feature>
<keyword evidence="6 7" id="KW-0472">Membrane</keyword>
<dbReference type="GO" id="GO:0055085">
    <property type="term" value="P:transmembrane transport"/>
    <property type="evidence" value="ECO:0007669"/>
    <property type="project" value="InterPro"/>
</dbReference>
<evidence type="ECO:0000256" key="2">
    <source>
        <dbReference type="ARBA" id="ARBA00022448"/>
    </source>
</evidence>
<gene>
    <name evidence="9" type="ORF">BBG48_006975</name>
</gene>
<dbReference type="STRING" id="1871336.BBG48_09245"/>
<feature type="transmembrane region" description="Helical" evidence="7">
    <location>
        <begin position="9"/>
        <end position="25"/>
    </location>
</feature>
<dbReference type="AlphaFoldDB" id="A0A371IKM6"/>
<evidence type="ECO:0000313" key="10">
    <source>
        <dbReference type="Proteomes" id="UP000093352"/>
    </source>
</evidence>
<reference evidence="9 10" key="1">
    <citation type="journal article" date="2016" name="Genome Announc.">
        <title>Draft Genome Sequence of Criibacterium bergeronii gen. nov., sp. nov., Strain CCRI-22567T, Isolated from a Vaginal Sample from a Woman with Bacterial Vaginosis.</title>
        <authorList>
            <person name="Maheux A.F."/>
            <person name="Berube E."/>
            <person name="Boudreau D.K."/>
            <person name="Raymond F."/>
            <person name="Corbeil J."/>
            <person name="Roy P.H."/>
            <person name="Boissinot M."/>
            <person name="Omar R.F."/>
        </authorList>
    </citation>
    <scope>NUCLEOTIDE SEQUENCE [LARGE SCALE GENOMIC DNA]</scope>
    <source>
        <strain evidence="9 10">CCRI-22567</strain>
    </source>
</reference>
<evidence type="ECO:0000256" key="4">
    <source>
        <dbReference type="ARBA" id="ARBA00022692"/>
    </source>
</evidence>
<accession>A0A371IKM6</accession>
<name>A0A371IKM6_9FIRM</name>
<sequence>MDYILKYKYYRIISISVLIIFWTIVSETVNNSIAIPTPLETSNSLIDIIISEVFLSQVLNSIVRILISFLISLSLGLVLGILSGSFSAINNLLSPVILILRAIPSMAVILLSLIWLSREFAPILVGVLVIFPLIYSAVVDGILNVDKKLIEMVNIYKFSNKKKLFHLYLPWVRSSLVSVCAAAISLNVKVTIAAEVLSQPQYSIGSGFQMERVALNTAGILAWAIVAIVLAGILEKIVKILFYRAGKNQLVR</sequence>
<keyword evidence="5 7" id="KW-1133">Transmembrane helix</keyword>
<dbReference type="GO" id="GO:0005886">
    <property type="term" value="C:plasma membrane"/>
    <property type="evidence" value="ECO:0007669"/>
    <property type="project" value="UniProtKB-SubCell"/>
</dbReference>
<dbReference type="PROSITE" id="PS50928">
    <property type="entry name" value="ABC_TM1"/>
    <property type="match status" value="1"/>
</dbReference>
<evidence type="ECO:0000259" key="8">
    <source>
        <dbReference type="PROSITE" id="PS50928"/>
    </source>
</evidence>
<comment type="subcellular location">
    <subcellularLocation>
        <location evidence="1 7">Cell membrane</location>
        <topology evidence="1 7">Multi-pass membrane protein</topology>
    </subcellularLocation>
</comment>
<keyword evidence="4 7" id="KW-0812">Transmembrane</keyword>
<comment type="caution">
    <text evidence="9">The sequence shown here is derived from an EMBL/GenBank/DDBJ whole genome shotgun (WGS) entry which is preliminary data.</text>
</comment>
<evidence type="ECO:0000256" key="6">
    <source>
        <dbReference type="ARBA" id="ARBA00023136"/>
    </source>
</evidence>
<dbReference type="PANTHER" id="PTHR30151">
    <property type="entry name" value="ALKANE SULFONATE ABC TRANSPORTER-RELATED, MEMBRANE SUBUNIT"/>
    <property type="match status" value="1"/>
</dbReference>
<evidence type="ECO:0000256" key="7">
    <source>
        <dbReference type="RuleBase" id="RU363032"/>
    </source>
</evidence>
<proteinExistence type="inferred from homology"/>
<dbReference type="SUPFAM" id="SSF161098">
    <property type="entry name" value="MetI-like"/>
    <property type="match status" value="1"/>
</dbReference>
<dbReference type="CDD" id="cd06261">
    <property type="entry name" value="TM_PBP2"/>
    <property type="match status" value="1"/>
</dbReference>
<feature type="transmembrane region" description="Helical" evidence="7">
    <location>
        <begin position="123"/>
        <end position="143"/>
    </location>
</feature>
<keyword evidence="3" id="KW-1003">Cell membrane</keyword>
<feature type="transmembrane region" description="Helical" evidence="7">
    <location>
        <begin position="164"/>
        <end position="186"/>
    </location>
</feature>
<keyword evidence="10" id="KW-1185">Reference proteome</keyword>
<dbReference type="PANTHER" id="PTHR30151:SF0">
    <property type="entry name" value="ABC TRANSPORTER PERMEASE PROTEIN MJ0413-RELATED"/>
    <property type="match status" value="1"/>
</dbReference>
<evidence type="ECO:0000256" key="1">
    <source>
        <dbReference type="ARBA" id="ARBA00004651"/>
    </source>
</evidence>
<dbReference type="InterPro" id="IPR035906">
    <property type="entry name" value="MetI-like_sf"/>
</dbReference>
<organism evidence="9 10">
    <name type="scientific">Criibacterium bergeronii</name>
    <dbReference type="NCBI Taxonomy" id="1871336"/>
    <lineage>
        <taxon>Bacteria</taxon>
        <taxon>Bacillati</taxon>
        <taxon>Bacillota</taxon>
        <taxon>Clostridia</taxon>
        <taxon>Peptostreptococcales</taxon>
        <taxon>Filifactoraceae</taxon>
        <taxon>Criibacterium</taxon>
    </lineage>
</organism>